<reference evidence="2" key="1">
    <citation type="submission" date="2006-09" db="EMBL/GenBank/DDBJ databases">
        <title>Complete sequence of Rhodopseudomonas palustris BisA53.</title>
        <authorList>
            <consortium name="US DOE Joint Genome Institute"/>
            <person name="Copeland A."/>
            <person name="Lucas S."/>
            <person name="Lapidus A."/>
            <person name="Barry K."/>
            <person name="Detter J.C."/>
            <person name="Glavina del Rio T."/>
            <person name="Hammon N."/>
            <person name="Israni S."/>
            <person name="Dalin E."/>
            <person name="Tice H."/>
            <person name="Pitluck S."/>
            <person name="Chain P."/>
            <person name="Malfatti S."/>
            <person name="Shin M."/>
            <person name="Vergez L."/>
            <person name="Schmutz J."/>
            <person name="Larimer F."/>
            <person name="Land M."/>
            <person name="Hauser L."/>
            <person name="Pelletier D.A."/>
            <person name="Kyrpides N."/>
            <person name="Kim E."/>
            <person name="Harwood C.S."/>
            <person name="Oda Y."/>
            <person name="Richardson P."/>
        </authorList>
    </citation>
    <scope>NUCLEOTIDE SEQUENCE [LARGE SCALE GENOMIC DNA]</scope>
    <source>
        <strain evidence="2">BisA53</strain>
    </source>
</reference>
<dbReference type="HOGENOM" id="CLU_1554086_0_0_5"/>
<dbReference type="AlphaFoldDB" id="Q07IX7"/>
<dbReference type="EMBL" id="CP000463">
    <property type="protein sequence ID" value="ABJ08107.1"/>
    <property type="molecule type" value="Genomic_DNA"/>
</dbReference>
<feature type="transmembrane region" description="Helical" evidence="1">
    <location>
        <begin position="9"/>
        <end position="35"/>
    </location>
</feature>
<keyword evidence="1" id="KW-1133">Transmembrane helix</keyword>
<evidence type="ECO:0000256" key="1">
    <source>
        <dbReference type="SAM" id="Phobius"/>
    </source>
</evidence>
<protein>
    <submittedName>
        <fullName evidence="2">Uncharacterized protein</fullName>
    </submittedName>
</protein>
<proteinExistence type="predicted"/>
<dbReference type="KEGG" id="rpe:RPE_4182"/>
<organism evidence="2">
    <name type="scientific">Rhodopseudomonas palustris (strain BisA53)</name>
    <dbReference type="NCBI Taxonomy" id="316055"/>
    <lineage>
        <taxon>Bacteria</taxon>
        <taxon>Pseudomonadati</taxon>
        <taxon>Pseudomonadota</taxon>
        <taxon>Alphaproteobacteria</taxon>
        <taxon>Hyphomicrobiales</taxon>
        <taxon>Nitrobacteraceae</taxon>
        <taxon>Rhodopseudomonas</taxon>
    </lineage>
</organism>
<evidence type="ECO:0000313" key="2">
    <source>
        <dbReference type="EMBL" id="ABJ08107.1"/>
    </source>
</evidence>
<name>Q07IX7_RHOP5</name>
<accession>Q07IX7</accession>
<sequence>MEIHARSGWYLLSIVFLNAAVCAIFVAGIMIVGVAEFTNAFISGILAVGALYLMRGAWIFGLAYRRRSGFRIDIGPRTLSIAMSGRQLRIDASDVVAYYVYNNKIVLHAPALAGQPSLLPFVRVDGENVVVYLYLTHGGDLVQGFRVFDDSFENKRRVNLGMIAQAIGMAIS</sequence>
<keyword evidence="1" id="KW-0472">Membrane</keyword>
<feature type="transmembrane region" description="Helical" evidence="1">
    <location>
        <begin position="41"/>
        <end position="64"/>
    </location>
</feature>
<gene>
    <name evidence="2" type="ordered locus">RPE_4182</name>
</gene>
<keyword evidence="1" id="KW-0812">Transmembrane</keyword>